<evidence type="ECO:0000313" key="2">
    <source>
        <dbReference type="EMBL" id="RWR29794.1"/>
    </source>
</evidence>
<name>A0A443KAI1_9RHOB</name>
<evidence type="ECO:0000313" key="3">
    <source>
        <dbReference type="Proteomes" id="UP000285295"/>
    </source>
</evidence>
<feature type="signal peptide" evidence="1">
    <location>
        <begin position="1"/>
        <end position="17"/>
    </location>
</feature>
<sequence length="124" mass="12447">MATAAAFTALAATAASAQVAATADEVDDVVAAARNQLAVLEYCQAQGHIDGKAIEVQNQLSATLPAATDTAKVASAYEKGKSGTISVMGNETSLADAAETRGTTEEALCQQIASAVEEAGTQTN</sequence>
<feature type="chain" id="PRO_5019263544" description="DUF5333 domain-containing protein" evidence="1">
    <location>
        <begin position="18"/>
        <end position="124"/>
    </location>
</feature>
<organism evidence="2 3">
    <name type="scientific">Paenirhodobacter populi</name>
    <dbReference type="NCBI Taxonomy" id="2306993"/>
    <lineage>
        <taxon>Bacteria</taxon>
        <taxon>Pseudomonadati</taxon>
        <taxon>Pseudomonadota</taxon>
        <taxon>Alphaproteobacteria</taxon>
        <taxon>Rhodobacterales</taxon>
        <taxon>Rhodobacter group</taxon>
        <taxon>Paenirhodobacter</taxon>
    </lineage>
</organism>
<accession>A0A443KAI1</accession>
<keyword evidence="1" id="KW-0732">Signal</keyword>
<dbReference type="NCBIfam" id="NF035933">
    <property type="entry name" value="ESAT6_1"/>
    <property type="match status" value="1"/>
</dbReference>
<dbReference type="Proteomes" id="UP000285295">
    <property type="component" value="Unassembled WGS sequence"/>
</dbReference>
<dbReference type="EMBL" id="SAUX01000010">
    <property type="protein sequence ID" value="RWR29794.1"/>
    <property type="molecule type" value="Genomic_DNA"/>
</dbReference>
<dbReference type="OrthoDB" id="7691610at2"/>
<reference evidence="2 3" key="2">
    <citation type="submission" date="2019-01" db="EMBL/GenBank/DDBJ databases">
        <authorList>
            <person name="Li Y."/>
        </authorList>
    </citation>
    <scope>NUCLEOTIDE SEQUENCE [LARGE SCALE GENOMIC DNA]</scope>
    <source>
        <strain evidence="2 3">D19-10-3-21</strain>
    </source>
</reference>
<proteinExistence type="predicted"/>
<gene>
    <name evidence="2" type="ORF">D2T31_09475</name>
</gene>
<dbReference type="AlphaFoldDB" id="A0A443KAI1"/>
<evidence type="ECO:0000256" key="1">
    <source>
        <dbReference type="SAM" id="SignalP"/>
    </source>
</evidence>
<comment type="caution">
    <text evidence="2">The sequence shown here is derived from an EMBL/GenBank/DDBJ whole genome shotgun (WGS) entry which is preliminary data.</text>
</comment>
<evidence type="ECO:0008006" key="4">
    <source>
        <dbReference type="Google" id="ProtNLM"/>
    </source>
</evidence>
<protein>
    <recommendedName>
        <fullName evidence="4">DUF5333 domain-containing protein</fullName>
    </recommendedName>
</protein>
<reference evidence="2 3" key="1">
    <citation type="submission" date="2019-01" db="EMBL/GenBank/DDBJ databases">
        <title>Sinorhodobacter populi sp. nov. isolated from the symptomatic bark tissue of Populus euramericana canker.</title>
        <authorList>
            <person name="Xu G."/>
        </authorList>
    </citation>
    <scope>NUCLEOTIDE SEQUENCE [LARGE SCALE GENOMIC DNA]</scope>
    <source>
        <strain evidence="2 3">D19-10-3-21</strain>
    </source>
</reference>